<feature type="domain" description="Era-type G" evidence="10">
    <location>
        <begin position="2"/>
        <end position="172"/>
    </location>
</feature>
<evidence type="ECO:0000256" key="1">
    <source>
        <dbReference type="ARBA" id="ARBA00007921"/>
    </source>
</evidence>
<keyword evidence="3 6" id="KW-0547">Nucleotide-binding</keyword>
<dbReference type="Gene3D" id="3.40.50.300">
    <property type="entry name" value="P-loop containing nucleotide triphosphate hydrolases"/>
    <property type="match status" value="1"/>
</dbReference>
<comment type="similarity">
    <text evidence="1 6 7 8">Belongs to the TRAFAC class TrmE-Era-EngA-EngB-Septin-like GTPase superfamily. Era GTPase family.</text>
</comment>
<dbReference type="PRINTS" id="PR00326">
    <property type="entry name" value="GTP1OBG"/>
</dbReference>
<evidence type="ECO:0000256" key="3">
    <source>
        <dbReference type="ARBA" id="ARBA00022741"/>
    </source>
</evidence>
<dbReference type="SUPFAM" id="SSF54814">
    <property type="entry name" value="Prokaryotic type KH domain (KH-domain type II)"/>
    <property type="match status" value="1"/>
</dbReference>
<dbReference type="HAMAP" id="MF_00367">
    <property type="entry name" value="GTPase_Era"/>
    <property type="match status" value="1"/>
</dbReference>
<feature type="region of interest" description="G4" evidence="7">
    <location>
        <begin position="121"/>
        <end position="124"/>
    </location>
</feature>
<keyword evidence="5 6" id="KW-0342">GTP-binding</keyword>
<comment type="caution">
    <text evidence="11">The sequence shown here is derived from an EMBL/GenBank/DDBJ whole genome shotgun (WGS) entry which is preliminary data.</text>
</comment>
<accession>A0A0M1VUM8</accession>
<dbReference type="PROSITE" id="PS50823">
    <property type="entry name" value="KH_TYPE_2"/>
    <property type="match status" value="1"/>
</dbReference>
<feature type="region of interest" description="G2" evidence="7">
    <location>
        <begin position="36"/>
        <end position="40"/>
    </location>
</feature>
<evidence type="ECO:0000256" key="7">
    <source>
        <dbReference type="PROSITE-ProRule" id="PRU01050"/>
    </source>
</evidence>
<dbReference type="Pfam" id="PF01926">
    <property type="entry name" value="MMR_HSR1"/>
    <property type="match status" value="1"/>
</dbReference>
<feature type="domain" description="KH type-2" evidence="9">
    <location>
        <begin position="203"/>
        <end position="280"/>
    </location>
</feature>
<dbReference type="HOGENOM" id="CLU_038009_1_0_0"/>
<comment type="subcellular location">
    <subcellularLocation>
        <location evidence="6">Cytoplasm</location>
    </subcellularLocation>
    <subcellularLocation>
        <location evidence="6">Cell membrane</location>
        <topology evidence="6">Peripheral membrane protein</topology>
    </subcellularLocation>
</comment>
<dbReference type="PANTHER" id="PTHR42698">
    <property type="entry name" value="GTPASE ERA"/>
    <property type="match status" value="1"/>
</dbReference>
<feature type="binding site" evidence="6">
    <location>
        <begin position="121"/>
        <end position="124"/>
    </location>
    <ligand>
        <name>GTP</name>
        <dbReference type="ChEBI" id="CHEBI:37565"/>
    </ligand>
</feature>
<dbReference type="AlphaFoldDB" id="A0A0M1VUM8"/>
<dbReference type="GO" id="GO:0005525">
    <property type="term" value="F:GTP binding"/>
    <property type="evidence" value="ECO:0007669"/>
    <property type="project" value="UniProtKB-UniRule"/>
</dbReference>
<dbReference type="PANTHER" id="PTHR42698:SF1">
    <property type="entry name" value="GTPASE ERA, MITOCHONDRIAL"/>
    <property type="match status" value="1"/>
</dbReference>
<dbReference type="InterPro" id="IPR015946">
    <property type="entry name" value="KH_dom-like_a/b"/>
</dbReference>
<feature type="region of interest" description="G1" evidence="7">
    <location>
        <begin position="10"/>
        <end position="17"/>
    </location>
</feature>
<dbReference type="eggNOG" id="COG1159">
    <property type="taxonomic scope" value="Bacteria"/>
</dbReference>
<dbReference type="GO" id="GO:0005886">
    <property type="term" value="C:plasma membrane"/>
    <property type="evidence" value="ECO:0007669"/>
    <property type="project" value="UniProtKB-SubCell"/>
</dbReference>
<dbReference type="GO" id="GO:0043024">
    <property type="term" value="F:ribosomal small subunit binding"/>
    <property type="evidence" value="ECO:0007669"/>
    <property type="project" value="TreeGrafter"/>
</dbReference>
<dbReference type="CDD" id="cd22534">
    <property type="entry name" value="KH-II_Era"/>
    <property type="match status" value="1"/>
</dbReference>
<dbReference type="Pfam" id="PF07650">
    <property type="entry name" value="KH_2"/>
    <property type="match status" value="1"/>
</dbReference>
<dbReference type="SUPFAM" id="SSF52540">
    <property type="entry name" value="P-loop containing nucleoside triphosphate hydrolases"/>
    <property type="match status" value="1"/>
</dbReference>
<dbReference type="GO" id="GO:0003924">
    <property type="term" value="F:GTPase activity"/>
    <property type="evidence" value="ECO:0007669"/>
    <property type="project" value="UniProtKB-UniRule"/>
</dbReference>
<evidence type="ECO:0000256" key="8">
    <source>
        <dbReference type="RuleBase" id="RU003761"/>
    </source>
</evidence>
<keyword evidence="6" id="KW-0690">Ribosome biogenesis</keyword>
<dbReference type="RefSeq" id="WP_008803064.1">
    <property type="nucleotide sequence ID" value="NZ_KQ235737.1"/>
</dbReference>
<dbReference type="Gene3D" id="3.30.300.20">
    <property type="match status" value="1"/>
</dbReference>
<dbReference type="NCBIfam" id="TIGR00436">
    <property type="entry name" value="era"/>
    <property type="match status" value="1"/>
</dbReference>
<dbReference type="CDD" id="cd04163">
    <property type="entry name" value="Era"/>
    <property type="match status" value="1"/>
</dbReference>
<gene>
    <name evidence="6" type="primary">era</name>
    <name evidence="11" type="ORF">FSCG_01088</name>
</gene>
<evidence type="ECO:0000313" key="11">
    <source>
        <dbReference type="EMBL" id="EEO40375.1"/>
    </source>
</evidence>
<name>A0A0M1VUM8_FUSVC</name>
<keyword evidence="4 6" id="KW-0694">RNA-binding</keyword>
<evidence type="ECO:0000256" key="6">
    <source>
        <dbReference type="HAMAP-Rule" id="MF_00367"/>
    </source>
</evidence>
<dbReference type="InterPro" id="IPR006073">
    <property type="entry name" value="GTP-bd"/>
</dbReference>
<feature type="region of interest" description="G3" evidence="7">
    <location>
        <begin position="57"/>
        <end position="60"/>
    </location>
</feature>
<proteinExistence type="inferred from homology"/>
<dbReference type="GO" id="GO:0005829">
    <property type="term" value="C:cytosol"/>
    <property type="evidence" value="ECO:0007669"/>
    <property type="project" value="TreeGrafter"/>
</dbReference>
<evidence type="ECO:0000313" key="12">
    <source>
        <dbReference type="Proteomes" id="UP000004925"/>
    </source>
</evidence>
<feature type="binding site" evidence="6">
    <location>
        <begin position="10"/>
        <end position="17"/>
    </location>
    <ligand>
        <name>GTP</name>
        <dbReference type="ChEBI" id="CHEBI:37565"/>
    </ligand>
</feature>
<feature type="region of interest" description="G5" evidence="7">
    <location>
        <begin position="151"/>
        <end position="153"/>
    </location>
</feature>
<dbReference type="GO" id="GO:0000028">
    <property type="term" value="P:ribosomal small subunit assembly"/>
    <property type="evidence" value="ECO:0007669"/>
    <property type="project" value="TreeGrafter"/>
</dbReference>
<dbReference type="InterPro" id="IPR005662">
    <property type="entry name" value="GTPase_Era-like"/>
</dbReference>
<keyword evidence="6" id="KW-0472">Membrane</keyword>
<dbReference type="EMBL" id="ACDE02000019">
    <property type="protein sequence ID" value="EEO40375.1"/>
    <property type="molecule type" value="Genomic_DNA"/>
</dbReference>
<dbReference type="InterPro" id="IPR030388">
    <property type="entry name" value="G_ERA_dom"/>
</dbReference>
<evidence type="ECO:0000256" key="5">
    <source>
        <dbReference type="ARBA" id="ARBA00023134"/>
    </source>
</evidence>
<evidence type="ECO:0000259" key="10">
    <source>
        <dbReference type="PROSITE" id="PS51713"/>
    </source>
</evidence>
<evidence type="ECO:0000259" key="9">
    <source>
        <dbReference type="PROSITE" id="PS50823"/>
    </source>
</evidence>
<organism evidence="11 12">
    <name type="scientific">Fusobacterium vincentii 4_1_13</name>
    <dbReference type="NCBI Taxonomy" id="469606"/>
    <lineage>
        <taxon>Bacteria</taxon>
        <taxon>Fusobacteriati</taxon>
        <taxon>Fusobacteriota</taxon>
        <taxon>Fusobacteriia</taxon>
        <taxon>Fusobacteriales</taxon>
        <taxon>Fusobacteriaceae</taxon>
        <taxon>Fusobacterium</taxon>
    </lineage>
</organism>
<dbReference type="FunFam" id="3.30.300.20:FF:000003">
    <property type="entry name" value="GTPase Era"/>
    <property type="match status" value="1"/>
</dbReference>
<protein>
    <recommendedName>
        <fullName evidence="2 6">GTPase Era</fullName>
    </recommendedName>
</protein>
<reference evidence="11 12" key="1">
    <citation type="submission" date="2011-10" db="EMBL/GenBank/DDBJ databases">
        <title>The Genome Sequence of Fusobacterium sp. 4_1_13.</title>
        <authorList>
            <consortium name="The Broad Institute Genome Sequencing Platform"/>
            <person name="Earl A."/>
            <person name="Ward D."/>
            <person name="Feldgarden M."/>
            <person name="Gevers D."/>
            <person name="Strauss J."/>
            <person name="Ambrose C."/>
            <person name="Allen-Vercoe E."/>
            <person name="Young S.K."/>
            <person name="Zeng Q."/>
            <person name="Gargeya S."/>
            <person name="Fitzgerald M."/>
            <person name="Haas B."/>
            <person name="Abouelleil A."/>
            <person name="Alvarado L."/>
            <person name="Arachchi H.M."/>
            <person name="Berlin A."/>
            <person name="Brown A."/>
            <person name="Chapman S.B."/>
            <person name="Chen Z."/>
            <person name="Dunbar C."/>
            <person name="Freedman E."/>
            <person name="Gearin G."/>
            <person name="Goldberg J."/>
            <person name="Griggs A."/>
            <person name="Gujja S."/>
            <person name="Heiman D."/>
            <person name="Howarth C."/>
            <person name="Larson L."/>
            <person name="Lui A."/>
            <person name="MacDonald P.J."/>
            <person name="Montmayeur A."/>
            <person name="Murphy C."/>
            <person name="Neiman D."/>
            <person name="Pearson M."/>
            <person name="Priest M."/>
            <person name="Roberts A."/>
            <person name="Saif S."/>
            <person name="Shea T."/>
            <person name="Shenoy N."/>
            <person name="Sisk P."/>
            <person name="Stolte C."/>
            <person name="Sykes S."/>
            <person name="Wortman J."/>
            <person name="Nusbaum C."/>
            <person name="Birren B."/>
        </authorList>
    </citation>
    <scope>NUCLEOTIDE SEQUENCE [LARGE SCALE GENOMIC DNA]</scope>
    <source>
        <strain evidence="11 12">4_1_13</strain>
    </source>
</reference>
<keyword evidence="6" id="KW-1003">Cell membrane</keyword>
<dbReference type="InterPro" id="IPR009019">
    <property type="entry name" value="KH_sf_prok-type"/>
</dbReference>
<dbReference type="GO" id="GO:0070181">
    <property type="term" value="F:small ribosomal subunit rRNA binding"/>
    <property type="evidence" value="ECO:0007669"/>
    <property type="project" value="UniProtKB-UniRule"/>
</dbReference>
<evidence type="ECO:0000256" key="2">
    <source>
        <dbReference type="ARBA" id="ARBA00020484"/>
    </source>
</evidence>
<dbReference type="InterPro" id="IPR004044">
    <property type="entry name" value="KH_dom_type_2"/>
</dbReference>
<sequence>MKAGFIAVVGRPNVGKSTLINKLVSEKVAIVSDKAGTTRDNIKGILNFKDNQYIFIDTPGIHKPQHLLGEYMTNIAVKILKDVDIILFLIDASKPIGTGDMFVMDRINENAKKKPKILLVNKVDLISDEQKEEKLKEIKEKLGEFNKIIFVSGMYSFGISQLLEALDPYLEEGVKYYPDDMYTDMSTYRIITEIVREKILLKTRDEIPHSVAVEIINVERKEGKKDKFDINIYVERDSQKGIIIGKDGKMLKEIGVEARKEIEELLGEKIYLGLWVKVKDDWRKKKPFLKELGYVEEK</sequence>
<keyword evidence="6" id="KW-0699">rRNA-binding</keyword>
<dbReference type="InterPro" id="IPR027417">
    <property type="entry name" value="P-loop_NTPase"/>
</dbReference>
<keyword evidence="6" id="KW-0963">Cytoplasm</keyword>
<evidence type="ECO:0000256" key="4">
    <source>
        <dbReference type="ARBA" id="ARBA00022884"/>
    </source>
</evidence>
<comment type="subunit">
    <text evidence="6">Monomer.</text>
</comment>
<comment type="function">
    <text evidence="6">An essential GTPase that binds both GDP and GTP, with rapid nucleotide exchange. Plays a role in 16S rRNA processing and 30S ribosomal subunit biogenesis and possibly also in cell cycle regulation and energy metabolism.</text>
</comment>
<dbReference type="NCBIfam" id="NF000908">
    <property type="entry name" value="PRK00089.1"/>
    <property type="match status" value="1"/>
</dbReference>
<feature type="binding site" evidence="6">
    <location>
        <begin position="57"/>
        <end position="61"/>
    </location>
    <ligand>
        <name>GTP</name>
        <dbReference type="ChEBI" id="CHEBI:37565"/>
    </ligand>
</feature>
<dbReference type="PROSITE" id="PS51713">
    <property type="entry name" value="G_ERA"/>
    <property type="match status" value="1"/>
</dbReference>
<dbReference type="Proteomes" id="UP000004925">
    <property type="component" value="Unassembled WGS sequence"/>
</dbReference>
<dbReference type="InterPro" id="IPR005225">
    <property type="entry name" value="Small_GTP-bd"/>
</dbReference>
<dbReference type="NCBIfam" id="TIGR00231">
    <property type="entry name" value="small_GTP"/>
    <property type="match status" value="1"/>
</dbReference>